<keyword evidence="3" id="KW-1185">Reference proteome</keyword>
<proteinExistence type="predicted"/>
<feature type="compositionally biased region" description="Polar residues" evidence="1">
    <location>
        <begin position="182"/>
        <end position="194"/>
    </location>
</feature>
<name>A0ABN9T4Y7_9DINO</name>
<protein>
    <submittedName>
        <fullName evidence="2">Uncharacterized protein</fullName>
    </submittedName>
</protein>
<evidence type="ECO:0000256" key="1">
    <source>
        <dbReference type="SAM" id="MobiDB-lite"/>
    </source>
</evidence>
<gene>
    <name evidence="2" type="ORF">PCOR1329_LOCUS35285</name>
</gene>
<feature type="non-terminal residue" evidence="2">
    <location>
        <position position="1"/>
    </location>
</feature>
<sequence>VPEVPAYRGDAEDPEIGDFNYALILQEKNIKQCQKMTQDVKKKYETQIDYLTAQKRKLNSILLRSHMLNTRSTLEAIIFGEIMQTITDQLKGIEEALTATLQAHGSLQFRSEPPPKYPSSKEYMKKQVDEINHLEDQATLIRTQRAMELAKITLGIPAWDKGGPSTWVFYGWKEQRPWVNHQKGQGSESESQVNAEEIAITSDGEGEI</sequence>
<dbReference type="EMBL" id="CAUYUJ010014311">
    <property type="protein sequence ID" value="CAK0839653.1"/>
    <property type="molecule type" value="Genomic_DNA"/>
</dbReference>
<organism evidence="2 3">
    <name type="scientific">Prorocentrum cordatum</name>
    <dbReference type="NCBI Taxonomy" id="2364126"/>
    <lineage>
        <taxon>Eukaryota</taxon>
        <taxon>Sar</taxon>
        <taxon>Alveolata</taxon>
        <taxon>Dinophyceae</taxon>
        <taxon>Prorocentrales</taxon>
        <taxon>Prorocentraceae</taxon>
        <taxon>Prorocentrum</taxon>
    </lineage>
</organism>
<accession>A0ABN9T4Y7</accession>
<evidence type="ECO:0000313" key="3">
    <source>
        <dbReference type="Proteomes" id="UP001189429"/>
    </source>
</evidence>
<feature type="region of interest" description="Disordered" evidence="1">
    <location>
        <begin position="180"/>
        <end position="208"/>
    </location>
</feature>
<evidence type="ECO:0000313" key="2">
    <source>
        <dbReference type="EMBL" id="CAK0839653.1"/>
    </source>
</evidence>
<dbReference type="Proteomes" id="UP001189429">
    <property type="component" value="Unassembled WGS sequence"/>
</dbReference>
<comment type="caution">
    <text evidence="2">The sequence shown here is derived from an EMBL/GenBank/DDBJ whole genome shotgun (WGS) entry which is preliminary data.</text>
</comment>
<reference evidence="2" key="1">
    <citation type="submission" date="2023-10" db="EMBL/GenBank/DDBJ databases">
        <authorList>
            <person name="Chen Y."/>
            <person name="Shah S."/>
            <person name="Dougan E. K."/>
            <person name="Thang M."/>
            <person name="Chan C."/>
        </authorList>
    </citation>
    <scope>NUCLEOTIDE SEQUENCE [LARGE SCALE GENOMIC DNA]</scope>
</reference>